<gene>
    <name evidence="6" type="primary">xerC</name>
    <name evidence="6" type="ORF">ACFO3J_24830</name>
</gene>
<dbReference type="EMBL" id="JBHSBB010000016">
    <property type="protein sequence ID" value="MFC4034672.1"/>
    <property type="molecule type" value="Genomic_DNA"/>
</dbReference>
<organism evidence="6 7">
    <name type="scientific">Streptomyces polygonati</name>
    <dbReference type="NCBI Taxonomy" id="1617087"/>
    <lineage>
        <taxon>Bacteria</taxon>
        <taxon>Bacillati</taxon>
        <taxon>Actinomycetota</taxon>
        <taxon>Actinomycetes</taxon>
        <taxon>Kitasatosporales</taxon>
        <taxon>Streptomycetaceae</taxon>
        <taxon>Streptomyces</taxon>
    </lineage>
</organism>
<dbReference type="InterPro" id="IPR013762">
    <property type="entry name" value="Integrase-like_cat_sf"/>
</dbReference>
<dbReference type="CDD" id="cd00796">
    <property type="entry name" value="INT_Rci_Hp1_C"/>
    <property type="match status" value="1"/>
</dbReference>
<dbReference type="InterPro" id="IPR002104">
    <property type="entry name" value="Integrase_catalytic"/>
</dbReference>
<dbReference type="InterPro" id="IPR050090">
    <property type="entry name" value="Tyrosine_recombinase_XerCD"/>
</dbReference>
<feature type="domain" description="Tyr recombinase" evidence="5">
    <location>
        <begin position="185"/>
        <end position="382"/>
    </location>
</feature>
<dbReference type="Pfam" id="PF00589">
    <property type="entry name" value="Phage_integrase"/>
    <property type="match status" value="1"/>
</dbReference>
<evidence type="ECO:0000256" key="1">
    <source>
        <dbReference type="ARBA" id="ARBA00008857"/>
    </source>
</evidence>
<dbReference type="Proteomes" id="UP001595765">
    <property type="component" value="Unassembled WGS sequence"/>
</dbReference>
<evidence type="ECO:0000256" key="2">
    <source>
        <dbReference type="ARBA" id="ARBA00023125"/>
    </source>
</evidence>
<accession>A0ABV8HRP6</accession>
<dbReference type="PANTHER" id="PTHR30349:SF64">
    <property type="entry name" value="PROPHAGE INTEGRASE INTD-RELATED"/>
    <property type="match status" value="1"/>
</dbReference>
<evidence type="ECO:0000259" key="5">
    <source>
        <dbReference type="PROSITE" id="PS51898"/>
    </source>
</evidence>
<protein>
    <submittedName>
        <fullName evidence="6">Tyrosine recombinase XerC</fullName>
    </submittedName>
</protein>
<dbReference type="PANTHER" id="PTHR30349">
    <property type="entry name" value="PHAGE INTEGRASE-RELATED"/>
    <property type="match status" value="1"/>
</dbReference>
<feature type="region of interest" description="Disordered" evidence="4">
    <location>
        <begin position="388"/>
        <end position="408"/>
    </location>
</feature>
<dbReference type="SUPFAM" id="SSF56349">
    <property type="entry name" value="DNA breaking-rejoining enzymes"/>
    <property type="match status" value="1"/>
</dbReference>
<reference evidence="7" key="1">
    <citation type="journal article" date="2019" name="Int. J. Syst. Evol. Microbiol.">
        <title>The Global Catalogue of Microorganisms (GCM) 10K type strain sequencing project: providing services to taxonomists for standard genome sequencing and annotation.</title>
        <authorList>
            <consortium name="The Broad Institute Genomics Platform"/>
            <consortium name="The Broad Institute Genome Sequencing Center for Infectious Disease"/>
            <person name="Wu L."/>
            <person name="Ma J."/>
        </authorList>
    </citation>
    <scope>NUCLEOTIDE SEQUENCE [LARGE SCALE GENOMIC DNA]</scope>
    <source>
        <strain evidence="7">CGMCC 4.7237</strain>
    </source>
</reference>
<name>A0ABV8HRP6_9ACTN</name>
<comment type="caution">
    <text evidence="6">The sequence shown here is derived from an EMBL/GenBank/DDBJ whole genome shotgun (WGS) entry which is preliminary data.</text>
</comment>
<sequence>MPYRHQLPTAVPLSHDIEHRPGRKLPYKARVRWTDPSTKQRRSVAQMHATDDDAQEWIDALLASAGRGIDPSAATQTLAEYGNAHMQLALRGLEPKTTDPYLAGWRLRVVPALGHLPITMIANGDVDRTVYAWIADGEGRSTVKNTLAVLVRVMEQAVRDGLITANPARIKGWQRQYQLAEDELDNPRSLALPNWNALQDLADALVARSHDRYPGWGDVVTFAACTAARIGEVSGVRVKDIDTTNWIWTLRRQTTPSPGGLADKNTKGKTARRVPLIDEVRPMVAQRVLALGNRPDARLFTGPRGGRITTAVLRDATHWDDAVQSLGYEHLRRHDLRHTGLTWLADAGVPLHVLRLIAGHGSLHTTQRYLHPDLQSVVHAGRTLSNHLTTTPGLPPPAPGMSATLRRL</sequence>
<dbReference type="InterPro" id="IPR011010">
    <property type="entry name" value="DNA_brk_join_enz"/>
</dbReference>
<keyword evidence="3" id="KW-0233">DNA recombination</keyword>
<evidence type="ECO:0000256" key="4">
    <source>
        <dbReference type="SAM" id="MobiDB-lite"/>
    </source>
</evidence>
<comment type="similarity">
    <text evidence="1">Belongs to the 'phage' integrase family.</text>
</comment>
<proteinExistence type="inferred from homology"/>
<evidence type="ECO:0000313" key="6">
    <source>
        <dbReference type="EMBL" id="MFC4034672.1"/>
    </source>
</evidence>
<dbReference type="Gene3D" id="1.10.443.10">
    <property type="entry name" value="Intergrase catalytic core"/>
    <property type="match status" value="1"/>
</dbReference>
<dbReference type="RefSeq" id="WP_386433286.1">
    <property type="nucleotide sequence ID" value="NZ_JBHSBB010000016.1"/>
</dbReference>
<dbReference type="InterPro" id="IPR010998">
    <property type="entry name" value="Integrase_recombinase_N"/>
</dbReference>
<dbReference type="PROSITE" id="PS51898">
    <property type="entry name" value="TYR_RECOMBINASE"/>
    <property type="match status" value="1"/>
</dbReference>
<keyword evidence="7" id="KW-1185">Reference proteome</keyword>
<dbReference type="Gene3D" id="1.10.150.130">
    <property type="match status" value="1"/>
</dbReference>
<evidence type="ECO:0000313" key="7">
    <source>
        <dbReference type="Proteomes" id="UP001595765"/>
    </source>
</evidence>
<keyword evidence="2" id="KW-0238">DNA-binding</keyword>
<evidence type="ECO:0000256" key="3">
    <source>
        <dbReference type="ARBA" id="ARBA00023172"/>
    </source>
</evidence>